<reference evidence="1 2" key="1">
    <citation type="submission" date="2020-02" db="EMBL/GenBank/DDBJ databases">
        <authorList>
            <person name="Ferguson B K."/>
        </authorList>
    </citation>
    <scope>NUCLEOTIDE SEQUENCE [LARGE SCALE GENOMIC DNA]</scope>
</reference>
<dbReference type="EMBL" id="CADCXV010000021">
    <property type="protein sequence ID" value="CAB0027910.1"/>
    <property type="molecule type" value="Genomic_DNA"/>
</dbReference>
<proteinExistence type="predicted"/>
<gene>
    <name evidence="1" type="ORF">TBRA_LOCUS140</name>
</gene>
<dbReference type="AlphaFoldDB" id="A0A6H5HVZ3"/>
<sequence length="144" mass="16420">MVRQGGPTDNASFGITKPSPKLFVPVRISLPNHRPDAPSSSQPVNYKLPNTKQHSTYHTLLHTILHQNGYIFLLRSGRAYVAPRRNHRILSRDASERLSHALEPSVPVTQLNRLYPQTSSRSEFQRIPSRPRSLNHTSFRIHTI</sequence>
<evidence type="ECO:0000313" key="2">
    <source>
        <dbReference type="Proteomes" id="UP000479190"/>
    </source>
</evidence>
<keyword evidence="2" id="KW-1185">Reference proteome</keyword>
<dbReference type="Proteomes" id="UP000479190">
    <property type="component" value="Unassembled WGS sequence"/>
</dbReference>
<protein>
    <submittedName>
        <fullName evidence="1">Uncharacterized protein</fullName>
    </submittedName>
</protein>
<evidence type="ECO:0000313" key="1">
    <source>
        <dbReference type="EMBL" id="CAB0027910.1"/>
    </source>
</evidence>
<accession>A0A6H5HVZ3</accession>
<organism evidence="1 2">
    <name type="scientific">Trichogramma brassicae</name>
    <dbReference type="NCBI Taxonomy" id="86971"/>
    <lineage>
        <taxon>Eukaryota</taxon>
        <taxon>Metazoa</taxon>
        <taxon>Ecdysozoa</taxon>
        <taxon>Arthropoda</taxon>
        <taxon>Hexapoda</taxon>
        <taxon>Insecta</taxon>
        <taxon>Pterygota</taxon>
        <taxon>Neoptera</taxon>
        <taxon>Endopterygota</taxon>
        <taxon>Hymenoptera</taxon>
        <taxon>Apocrita</taxon>
        <taxon>Proctotrupomorpha</taxon>
        <taxon>Chalcidoidea</taxon>
        <taxon>Trichogrammatidae</taxon>
        <taxon>Trichogramma</taxon>
    </lineage>
</organism>
<name>A0A6H5HVZ3_9HYME</name>